<reference evidence="2" key="1">
    <citation type="submission" date="2009-06" db="EMBL/GenBank/DDBJ databases">
        <title>Complete sequence of Dickeya dadantii Ech703.</title>
        <authorList>
            <consortium name="US DOE Joint Genome Institute"/>
            <person name="Lucas S."/>
            <person name="Copeland A."/>
            <person name="Lapidus A."/>
            <person name="Glavina del Rio T."/>
            <person name="Dalin E."/>
            <person name="Tice H."/>
            <person name="Bruce D."/>
            <person name="Goodwin L."/>
            <person name="Pitluck S."/>
            <person name="Chertkov O."/>
            <person name="Brettin T."/>
            <person name="Detter J.C."/>
            <person name="Han C."/>
            <person name="Larimer F."/>
            <person name="Land M."/>
            <person name="Hauser L."/>
            <person name="Kyrpides N."/>
            <person name="Mikhailova N."/>
            <person name="Balakrishnan V."/>
            <person name="Glasner J."/>
            <person name="Perna N.T."/>
        </authorList>
    </citation>
    <scope>NUCLEOTIDE SEQUENCE [LARGE SCALE GENOMIC DNA]</scope>
    <source>
        <strain evidence="2">Ech703</strain>
    </source>
</reference>
<evidence type="ECO:0000313" key="2">
    <source>
        <dbReference type="EMBL" id="ACS85693.1"/>
    </source>
</evidence>
<dbReference type="AlphaFoldDB" id="C6C583"/>
<dbReference type="Pfam" id="PF06097">
    <property type="entry name" value="DUF945"/>
    <property type="match status" value="1"/>
</dbReference>
<evidence type="ECO:0000256" key="1">
    <source>
        <dbReference type="SAM" id="MobiDB-lite"/>
    </source>
</evidence>
<dbReference type="STRING" id="579405.Dd703_1903"/>
<feature type="compositionally biased region" description="Acidic residues" evidence="1">
    <location>
        <begin position="493"/>
        <end position="502"/>
    </location>
</feature>
<dbReference type="EMBL" id="CP001654">
    <property type="protein sequence ID" value="ACS85693.1"/>
    <property type="molecule type" value="Genomic_DNA"/>
</dbReference>
<dbReference type="InterPro" id="IPR010352">
    <property type="entry name" value="DUF945"/>
</dbReference>
<sequence length="514" mass="55591">MAKKTVVAVGVIIALGAIWTGASWITGQQIEKHIGEATDSLNNVLKTNYPNSRLKVAYRDYQRGVFTSRLALVVQTEGEPSADKEIVVNAEISHGPFPIRPFSLAPVMASVHAELANTEAVKPLFEMTSNKPFISADSRISYNGDTHSTVTLLALDTQSPDTKLNFSGASLQLNLSSDLRAAEISGTLGSLLMEKNRIDGVTEKLSLQGMALSSNTHKGTFDIDLGDNTLTLKKLALDIQEGDSVTINDLALTSQVSEDTTNLAGKSALTLGSIMWRDQNLGSLMMNINFSGFDGKGAKQFATEYHKTYREMLRNIDDNTTADAYTQQLSSVVLHNLPLLLKGNPTISVAPLSWKNAKGESTFTFAIDMTDPLQKAAATPAAPAQSDEETLFRNSVKKVDAKLNVPLDMITELMVQTAPKATSDEQKKQTETMARQQTQLMANIGQMSQVTVTQNNAITSTLQYADGLVTFNARKIPLAEFLAPFISIPTQEGTEEEGDDDAQTPAEPSTPTAK</sequence>
<protein>
    <recommendedName>
        <fullName evidence="4">DUF945 domain-containing protein</fullName>
    </recommendedName>
</protein>
<gene>
    <name evidence="2" type="ordered locus">Dd703_1903</name>
</gene>
<organism evidence="2 3">
    <name type="scientific">Musicola paradisiaca (strain Ech703)</name>
    <name type="common">Dickeya paradisiaca</name>
    <name type="synonym">Dickeya dadantii</name>
    <dbReference type="NCBI Taxonomy" id="579405"/>
    <lineage>
        <taxon>Bacteria</taxon>
        <taxon>Pseudomonadati</taxon>
        <taxon>Pseudomonadota</taxon>
        <taxon>Gammaproteobacteria</taxon>
        <taxon>Enterobacterales</taxon>
        <taxon>Pectobacteriaceae</taxon>
        <taxon>Musicola</taxon>
    </lineage>
</organism>
<evidence type="ECO:0000313" key="3">
    <source>
        <dbReference type="Proteomes" id="UP000002734"/>
    </source>
</evidence>
<proteinExistence type="predicted"/>
<evidence type="ECO:0008006" key="4">
    <source>
        <dbReference type="Google" id="ProtNLM"/>
    </source>
</evidence>
<name>C6C583_MUSP7</name>
<dbReference type="RefSeq" id="WP_012765510.1">
    <property type="nucleotide sequence ID" value="NC_012880.1"/>
</dbReference>
<dbReference type="Proteomes" id="UP000002734">
    <property type="component" value="Chromosome"/>
</dbReference>
<keyword evidence="3" id="KW-1185">Reference proteome</keyword>
<dbReference type="KEGG" id="dda:Dd703_1903"/>
<dbReference type="HOGENOM" id="CLU_029683_2_0_6"/>
<feature type="region of interest" description="Disordered" evidence="1">
    <location>
        <begin position="487"/>
        <end position="514"/>
    </location>
</feature>
<accession>C6C583</accession>
<dbReference type="eggNOG" id="COG5339">
    <property type="taxonomic scope" value="Bacteria"/>
</dbReference>